<dbReference type="Gene3D" id="3.40.1170.60">
    <property type="match status" value="1"/>
</dbReference>
<dbReference type="Pfam" id="PF11799">
    <property type="entry name" value="IMS_C"/>
    <property type="match status" value="1"/>
</dbReference>
<dbReference type="InterPro" id="IPR043502">
    <property type="entry name" value="DNA/RNA_pol_sf"/>
</dbReference>
<dbReference type="AlphaFoldDB" id="A0A6G7WJP0"/>
<dbReference type="GO" id="GO:0006281">
    <property type="term" value="P:DNA repair"/>
    <property type="evidence" value="ECO:0007669"/>
    <property type="project" value="UniProtKB-UniRule"/>
</dbReference>
<dbReference type="RefSeq" id="WP_166063514.1">
    <property type="nucleotide sequence ID" value="NZ_CP049889.1"/>
</dbReference>
<dbReference type="CDD" id="cd03586">
    <property type="entry name" value="PolY_Pol_IV_kappa"/>
    <property type="match status" value="1"/>
</dbReference>
<evidence type="ECO:0000256" key="10">
    <source>
        <dbReference type="ARBA" id="ARBA00023125"/>
    </source>
</evidence>
<keyword evidence="8 13" id="KW-0460">Magnesium</keyword>
<dbReference type="PROSITE" id="PS50173">
    <property type="entry name" value="UMUC"/>
    <property type="match status" value="1"/>
</dbReference>
<keyword evidence="10 13" id="KW-0238">DNA-binding</keyword>
<dbReference type="InterPro" id="IPR050116">
    <property type="entry name" value="DNA_polymerase-Y"/>
</dbReference>
<evidence type="ECO:0000256" key="12">
    <source>
        <dbReference type="ARBA" id="ARBA00049244"/>
    </source>
</evidence>
<evidence type="ECO:0000256" key="4">
    <source>
        <dbReference type="ARBA" id="ARBA00022695"/>
    </source>
</evidence>
<dbReference type="KEGG" id="jpo:G7058_10750"/>
<dbReference type="GO" id="GO:0042276">
    <property type="term" value="P:error-prone translesion synthesis"/>
    <property type="evidence" value="ECO:0007669"/>
    <property type="project" value="TreeGrafter"/>
</dbReference>
<dbReference type="GO" id="GO:0006261">
    <property type="term" value="P:DNA-templated DNA replication"/>
    <property type="evidence" value="ECO:0007669"/>
    <property type="project" value="UniProtKB-UniRule"/>
</dbReference>
<evidence type="ECO:0000256" key="3">
    <source>
        <dbReference type="ARBA" id="ARBA00022679"/>
    </source>
</evidence>
<dbReference type="GO" id="GO:0005829">
    <property type="term" value="C:cytosol"/>
    <property type="evidence" value="ECO:0007669"/>
    <property type="project" value="TreeGrafter"/>
</dbReference>
<dbReference type="InterPro" id="IPR017961">
    <property type="entry name" value="DNA_pol_Y-fam_little_finger"/>
</dbReference>
<comment type="cofactor">
    <cofactor evidence="13">
        <name>Mg(2+)</name>
        <dbReference type="ChEBI" id="CHEBI:18420"/>
    </cofactor>
    <text evidence="13">Binds 2 magnesium ions per subunit.</text>
</comment>
<dbReference type="FunFam" id="3.30.1490.100:FF:000004">
    <property type="entry name" value="DNA polymerase IV"/>
    <property type="match status" value="1"/>
</dbReference>
<keyword evidence="16" id="KW-1185">Reference proteome</keyword>
<feature type="active site" evidence="13">
    <location>
        <position position="122"/>
    </location>
</feature>
<dbReference type="InterPro" id="IPR024728">
    <property type="entry name" value="PolY_HhH_motif"/>
</dbReference>
<dbReference type="InterPro" id="IPR001126">
    <property type="entry name" value="UmuC"/>
</dbReference>
<dbReference type="Gene3D" id="3.30.1490.100">
    <property type="entry name" value="DNA polymerase, Y-family, little finger domain"/>
    <property type="match status" value="1"/>
</dbReference>
<dbReference type="NCBIfam" id="NF002677">
    <property type="entry name" value="PRK02406.1"/>
    <property type="match status" value="1"/>
</dbReference>
<dbReference type="Proteomes" id="UP000501830">
    <property type="component" value="Chromosome"/>
</dbReference>
<feature type="binding site" evidence="13">
    <location>
        <position position="23"/>
    </location>
    <ligand>
        <name>Mg(2+)</name>
        <dbReference type="ChEBI" id="CHEBI:18420"/>
    </ligand>
</feature>
<protein>
    <recommendedName>
        <fullName evidence="13">DNA polymerase IV</fullName>
        <shortName evidence="13">Pol IV</shortName>
        <ecNumber evidence="13">2.7.7.7</ecNumber>
    </recommendedName>
</protein>
<evidence type="ECO:0000256" key="6">
    <source>
        <dbReference type="ARBA" id="ARBA00022723"/>
    </source>
</evidence>
<evidence type="ECO:0000313" key="16">
    <source>
        <dbReference type="Proteomes" id="UP000501830"/>
    </source>
</evidence>
<dbReference type="PANTHER" id="PTHR11076">
    <property type="entry name" value="DNA REPAIR POLYMERASE UMUC / TRANSFERASE FAMILY MEMBER"/>
    <property type="match status" value="1"/>
</dbReference>
<sequence>MDYGILKFKEPQNNIQRKIIHVDMDAFYASVEIRDNPALKNKAVIIAHDPRTRGGRGVVTTANYEARKFGVHSAMSAQVALDKCPHAIFISPRMSYYAEISQQIRNVFRKYTDLIEPLSLDEAYLDVTENKINLNSATLIAREIQKDVWNEVGLTCSAGVSYNKFLAKIASDIKKPGGLTVITPDDAQDFLWELPIHKFYGVGQKTAEKLEQQEITNGRELYELSAKFLVDEFGKMGYRLYQRIRGIDNTPVAANRERKSVGKESTFGPFLVSEEQVIGALRELAASVHRSLEKNKVHGRIVTLKIRYADFETTTRQKSFSSFVGGEQDIFWKAQELWLEHGEIEREVRLLGITLSHLAPQHYTNIELPLWNKDENERKK</sequence>
<keyword evidence="13" id="KW-0963">Cytoplasm</keyword>
<gene>
    <name evidence="13 15" type="primary">dinB</name>
    <name evidence="15" type="ORF">G7058_10750</name>
</gene>
<dbReference type="Gene3D" id="1.10.150.20">
    <property type="entry name" value="5' to 3' exonuclease, C-terminal subdomain"/>
    <property type="match status" value="1"/>
</dbReference>
<dbReference type="InterPro" id="IPR043128">
    <property type="entry name" value="Rev_trsase/Diguanyl_cyclase"/>
</dbReference>
<dbReference type="InterPro" id="IPR022880">
    <property type="entry name" value="DNApol_IV"/>
</dbReference>
<evidence type="ECO:0000259" key="14">
    <source>
        <dbReference type="PROSITE" id="PS50173"/>
    </source>
</evidence>
<dbReference type="PANTHER" id="PTHR11076:SF33">
    <property type="entry name" value="DNA POLYMERASE KAPPA"/>
    <property type="match status" value="1"/>
</dbReference>
<dbReference type="GO" id="GO:0000287">
    <property type="term" value="F:magnesium ion binding"/>
    <property type="evidence" value="ECO:0007669"/>
    <property type="project" value="UniProtKB-UniRule"/>
</dbReference>
<proteinExistence type="inferred from homology"/>
<evidence type="ECO:0000256" key="5">
    <source>
        <dbReference type="ARBA" id="ARBA00022705"/>
    </source>
</evidence>
<accession>A0A6G7WJP0</accession>
<organism evidence="15 16">
    <name type="scientific">Jeotgalibaca porci</name>
    <dbReference type="NCBI Taxonomy" id="1868793"/>
    <lineage>
        <taxon>Bacteria</taxon>
        <taxon>Bacillati</taxon>
        <taxon>Bacillota</taxon>
        <taxon>Bacilli</taxon>
        <taxon>Lactobacillales</taxon>
        <taxon>Carnobacteriaceae</taxon>
        <taxon>Jeotgalibaca</taxon>
    </lineage>
</organism>
<evidence type="ECO:0000256" key="1">
    <source>
        <dbReference type="ARBA" id="ARBA00010945"/>
    </source>
</evidence>
<dbReference type="HAMAP" id="MF_01113">
    <property type="entry name" value="DNApol_IV"/>
    <property type="match status" value="1"/>
</dbReference>
<comment type="function">
    <text evidence="13">Poorly processive, error-prone DNA polymerase involved in untargeted mutagenesis. Copies undamaged DNA at stalled replication forks, which arise in vivo from mismatched or misaligned primer ends. These misaligned primers can be extended by PolIV. Exhibits no 3'-5' exonuclease (proofreading) activity. May be involved in translesional synthesis, in conjunction with the beta clamp from PolIII.</text>
</comment>
<name>A0A6G7WJP0_9LACT</name>
<evidence type="ECO:0000256" key="7">
    <source>
        <dbReference type="ARBA" id="ARBA00022763"/>
    </source>
</evidence>
<comment type="subcellular location">
    <subcellularLocation>
        <location evidence="13">Cytoplasm</location>
    </subcellularLocation>
</comment>
<dbReference type="GeneID" id="94553765"/>
<dbReference type="EC" id="2.7.7.7" evidence="13"/>
<keyword evidence="7 13" id="KW-0227">DNA damage</keyword>
<dbReference type="InterPro" id="IPR036775">
    <property type="entry name" value="DNA_pol_Y-fam_lit_finger_sf"/>
</dbReference>
<dbReference type="SUPFAM" id="SSF56672">
    <property type="entry name" value="DNA/RNA polymerases"/>
    <property type="match status" value="1"/>
</dbReference>
<evidence type="ECO:0000256" key="2">
    <source>
        <dbReference type="ARBA" id="ARBA00022457"/>
    </source>
</evidence>
<keyword evidence="4 13" id="KW-0548">Nucleotidyltransferase</keyword>
<dbReference type="GO" id="GO:0003887">
    <property type="term" value="F:DNA-directed DNA polymerase activity"/>
    <property type="evidence" value="ECO:0007669"/>
    <property type="project" value="UniProtKB-UniRule"/>
</dbReference>
<keyword evidence="5 13" id="KW-0235">DNA replication</keyword>
<keyword evidence="9 13" id="KW-0239">DNA-directed DNA polymerase</keyword>
<comment type="similarity">
    <text evidence="1 13">Belongs to the DNA polymerase type-Y family.</text>
</comment>
<evidence type="ECO:0000256" key="8">
    <source>
        <dbReference type="ARBA" id="ARBA00022842"/>
    </source>
</evidence>
<dbReference type="GO" id="GO:0003684">
    <property type="term" value="F:damaged DNA binding"/>
    <property type="evidence" value="ECO:0007669"/>
    <property type="project" value="InterPro"/>
</dbReference>
<feature type="binding site" evidence="13">
    <location>
        <position position="121"/>
    </location>
    <ligand>
        <name>Mg(2+)</name>
        <dbReference type="ChEBI" id="CHEBI:18420"/>
    </ligand>
</feature>
<dbReference type="SUPFAM" id="SSF100879">
    <property type="entry name" value="Lesion bypass DNA polymerase (Y-family), little finger domain"/>
    <property type="match status" value="1"/>
</dbReference>
<evidence type="ECO:0000313" key="15">
    <source>
        <dbReference type="EMBL" id="QIK52483.1"/>
    </source>
</evidence>
<evidence type="ECO:0000256" key="11">
    <source>
        <dbReference type="ARBA" id="ARBA00023204"/>
    </source>
</evidence>
<keyword evidence="6 13" id="KW-0479">Metal-binding</keyword>
<dbReference type="Pfam" id="PF11798">
    <property type="entry name" value="IMS_HHH"/>
    <property type="match status" value="1"/>
</dbReference>
<keyword evidence="3 13" id="KW-0808">Transferase</keyword>
<dbReference type="NCBIfam" id="NF010731">
    <property type="entry name" value="PRK14133.1"/>
    <property type="match status" value="1"/>
</dbReference>
<feature type="site" description="Substrate discrimination" evidence="13">
    <location>
        <position position="28"/>
    </location>
</feature>
<comment type="subunit">
    <text evidence="13">Monomer.</text>
</comment>
<dbReference type="Pfam" id="PF00817">
    <property type="entry name" value="IMS"/>
    <property type="match status" value="1"/>
</dbReference>
<dbReference type="Gene3D" id="3.30.70.270">
    <property type="match status" value="1"/>
</dbReference>
<comment type="catalytic activity">
    <reaction evidence="12 13">
        <text>DNA(n) + a 2'-deoxyribonucleoside 5'-triphosphate = DNA(n+1) + diphosphate</text>
        <dbReference type="Rhea" id="RHEA:22508"/>
        <dbReference type="Rhea" id="RHEA-COMP:17339"/>
        <dbReference type="Rhea" id="RHEA-COMP:17340"/>
        <dbReference type="ChEBI" id="CHEBI:33019"/>
        <dbReference type="ChEBI" id="CHEBI:61560"/>
        <dbReference type="ChEBI" id="CHEBI:173112"/>
        <dbReference type="EC" id="2.7.7.7"/>
    </reaction>
</comment>
<evidence type="ECO:0000256" key="13">
    <source>
        <dbReference type="HAMAP-Rule" id="MF_01113"/>
    </source>
</evidence>
<dbReference type="GO" id="GO:0009432">
    <property type="term" value="P:SOS response"/>
    <property type="evidence" value="ECO:0007669"/>
    <property type="project" value="TreeGrafter"/>
</dbReference>
<keyword evidence="11 13" id="KW-0234">DNA repair</keyword>
<keyword evidence="2 13" id="KW-0515">Mutator protein</keyword>
<reference evidence="15 16" key="1">
    <citation type="journal article" date="2017" name="Int. J. Syst. Evol. Microbiol.">
        <title>Jeotgalibaca porci sp. nov. and Jeotgalibaca arthritidis sp. nov., isolated from pigs, and emended description of the genus Jeotgalibaca.</title>
        <authorList>
            <person name="Zamora L."/>
            <person name="Perez-Sancho M."/>
            <person name="Dominguez L."/>
            <person name="Fernandez-Garayzabal J.F."/>
            <person name="Vela A.I."/>
        </authorList>
    </citation>
    <scope>NUCLEOTIDE SEQUENCE [LARGE SCALE GENOMIC DNA]</scope>
    <source>
        <strain evidence="15 16">CCUG 69148</strain>
    </source>
</reference>
<evidence type="ECO:0000256" key="9">
    <source>
        <dbReference type="ARBA" id="ARBA00022932"/>
    </source>
</evidence>
<feature type="domain" description="UmuC" evidence="14">
    <location>
        <begin position="19"/>
        <end position="203"/>
    </location>
</feature>
<dbReference type="EMBL" id="CP049889">
    <property type="protein sequence ID" value="QIK52483.1"/>
    <property type="molecule type" value="Genomic_DNA"/>
</dbReference>